<sequence>MLRDAESVSPQAHAGIDSRVQPLIKRWSPDVLFAYAATFLLLFTDQGNGLAANPASAASYANLLLIPLLAGLMLVQGLRNRLPIAEVKPLQGRKLLFLFLGILVFMAVPAASFFGVGFPWWVCIIVAAVLAVIAGLATNAWPKGVPGTIVEHAEPVPRPPLGTSARWATAGLGLYFGFTGAILVFEWFPLAAFVLSIILLALIGFAHARWDLTSMGSQWMKRHWTACAASAGLMFSLALIVVKAAMDAPLVGIAGGLVIAVPLIAAALMPGRRQ</sequence>
<keyword evidence="1" id="KW-0472">Membrane</keyword>
<name>A0ABP9TIP0_9MICC</name>
<reference evidence="3" key="1">
    <citation type="journal article" date="2019" name="Int. J. Syst. Evol. Microbiol.">
        <title>The Global Catalogue of Microorganisms (GCM) 10K type strain sequencing project: providing services to taxonomists for standard genome sequencing and annotation.</title>
        <authorList>
            <consortium name="The Broad Institute Genomics Platform"/>
            <consortium name="The Broad Institute Genome Sequencing Center for Infectious Disease"/>
            <person name="Wu L."/>
            <person name="Ma J."/>
        </authorList>
    </citation>
    <scope>NUCLEOTIDE SEQUENCE [LARGE SCALE GENOMIC DNA]</scope>
    <source>
        <strain evidence="3">JCM 18952</strain>
    </source>
</reference>
<feature type="transmembrane region" description="Helical" evidence="1">
    <location>
        <begin position="224"/>
        <end position="242"/>
    </location>
</feature>
<feature type="transmembrane region" description="Helical" evidence="1">
    <location>
        <begin position="118"/>
        <end position="137"/>
    </location>
</feature>
<keyword evidence="1" id="KW-1133">Transmembrane helix</keyword>
<feature type="transmembrane region" description="Helical" evidence="1">
    <location>
        <begin position="27"/>
        <end position="44"/>
    </location>
</feature>
<evidence type="ECO:0008006" key="4">
    <source>
        <dbReference type="Google" id="ProtNLM"/>
    </source>
</evidence>
<organism evidence="2 3">
    <name type="scientific">Paeniglutamicibacter antarcticus</name>
    <dbReference type="NCBI Taxonomy" id="494023"/>
    <lineage>
        <taxon>Bacteria</taxon>
        <taxon>Bacillati</taxon>
        <taxon>Actinomycetota</taxon>
        <taxon>Actinomycetes</taxon>
        <taxon>Micrococcales</taxon>
        <taxon>Micrococcaceae</taxon>
        <taxon>Paeniglutamicibacter</taxon>
    </lineage>
</organism>
<evidence type="ECO:0000313" key="2">
    <source>
        <dbReference type="EMBL" id="GAA5226256.1"/>
    </source>
</evidence>
<feature type="transmembrane region" description="Helical" evidence="1">
    <location>
        <begin position="95"/>
        <end position="112"/>
    </location>
</feature>
<dbReference type="EMBL" id="BAABLK010000015">
    <property type="protein sequence ID" value="GAA5226256.1"/>
    <property type="molecule type" value="Genomic_DNA"/>
</dbReference>
<protein>
    <recommendedName>
        <fullName evidence="4">MFS transporter</fullName>
    </recommendedName>
</protein>
<gene>
    <name evidence="2" type="ORF">GCM10025778_07870</name>
</gene>
<accession>A0ABP9TIP0</accession>
<feature type="transmembrane region" description="Helical" evidence="1">
    <location>
        <begin position="56"/>
        <end position="75"/>
    </location>
</feature>
<keyword evidence="1" id="KW-0812">Transmembrane</keyword>
<keyword evidence="3" id="KW-1185">Reference proteome</keyword>
<evidence type="ECO:0000256" key="1">
    <source>
        <dbReference type="SAM" id="Phobius"/>
    </source>
</evidence>
<proteinExistence type="predicted"/>
<feature type="transmembrane region" description="Helical" evidence="1">
    <location>
        <begin position="191"/>
        <end position="212"/>
    </location>
</feature>
<evidence type="ECO:0000313" key="3">
    <source>
        <dbReference type="Proteomes" id="UP001501257"/>
    </source>
</evidence>
<comment type="caution">
    <text evidence="2">The sequence shown here is derived from an EMBL/GenBank/DDBJ whole genome shotgun (WGS) entry which is preliminary data.</text>
</comment>
<dbReference type="Proteomes" id="UP001501257">
    <property type="component" value="Unassembled WGS sequence"/>
</dbReference>
<feature type="transmembrane region" description="Helical" evidence="1">
    <location>
        <begin position="248"/>
        <end position="269"/>
    </location>
</feature>